<evidence type="ECO:0000256" key="5">
    <source>
        <dbReference type="ARBA" id="ARBA00022737"/>
    </source>
</evidence>
<dbReference type="Proteomes" id="UP000030755">
    <property type="component" value="Unassembled WGS sequence"/>
</dbReference>
<feature type="transmembrane region" description="Helical" evidence="10">
    <location>
        <begin position="160"/>
        <end position="182"/>
    </location>
</feature>
<evidence type="ECO:0000256" key="10">
    <source>
        <dbReference type="SAM" id="Phobius"/>
    </source>
</evidence>
<evidence type="ECO:0000256" key="4">
    <source>
        <dbReference type="ARBA" id="ARBA00022692"/>
    </source>
</evidence>
<reference evidence="14" key="2">
    <citation type="journal article" date="2018" name="Nat. Microbiol.">
        <title>Leveraging single-cell genomics to expand the fungal tree of life.</title>
        <authorList>
            <person name="Ahrendt S.R."/>
            <person name="Quandt C.A."/>
            <person name="Ciobanu D."/>
            <person name="Clum A."/>
            <person name="Salamov A."/>
            <person name="Andreopoulos B."/>
            <person name="Cheng J.F."/>
            <person name="Woyke T."/>
            <person name="Pelin A."/>
            <person name="Henrissat B."/>
            <person name="Reynolds N.K."/>
            <person name="Benny G.L."/>
            <person name="Smith M.E."/>
            <person name="James T.Y."/>
            <person name="Grigoriev I.V."/>
        </authorList>
    </citation>
    <scope>NUCLEOTIDE SEQUENCE [LARGE SCALE GENOMIC DNA]</scope>
    <source>
        <strain evidence="14">CSF55</strain>
    </source>
</reference>
<protein>
    <submittedName>
        <fullName evidence="12">Mitochondrial folate transporter-like protein/carrier</fullName>
    </submittedName>
    <submittedName>
        <fullName evidence="11">Mitochondrial substrate/solute carrier domain-containing protein</fullName>
    </submittedName>
</protein>
<feature type="repeat" description="Solcar" evidence="8">
    <location>
        <begin position="92"/>
        <end position="188"/>
    </location>
</feature>
<feature type="repeat" description="Solcar" evidence="8">
    <location>
        <begin position="198"/>
        <end position="282"/>
    </location>
</feature>
<dbReference type="InterPro" id="IPR018108">
    <property type="entry name" value="MCP_transmembrane"/>
</dbReference>
<name>A0A075AQH1_ROZAC</name>
<dbReference type="PROSITE" id="PS50920">
    <property type="entry name" value="SOLCAR"/>
    <property type="match status" value="3"/>
</dbReference>
<dbReference type="Proteomes" id="UP000281549">
    <property type="component" value="Unassembled WGS sequence"/>
</dbReference>
<dbReference type="Pfam" id="PF00153">
    <property type="entry name" value="Mito_carr"/>
    <property type="match status" value="3"/>
</dbReference>
<reference evidence="11 13" key="1">
    <citation type="journal article" date="2013" name="Curr. Biol.">
        <title>Shared signatures of parasitism and phylogenomics unite Cryptomycota and microsporidia.</title>
        <authorList>
            <person name="James T.Y."/>
            <person name="Pelin A."/>
            <person name="Bonen L."/>
            <person name="Ahrendt S."/>
            <person name="Sain D."/>
            <person name="Corradi N."/>
            <person name="Stajich J.E."/>
        </authorList>
    </citation>
    <scope>NUCLEOTIDE SEQUENCE [LARGE SCALE GENOMIC DNA]</scope>
    <source>
        <strain evidence="11 13">CSF55</strain>
        <strain evidence="11 13">CSF55</strain>
    </source>
</reference>
<evidence type="ECO:0000256" key="6">
    <source>
        <dbReference type="ARBA" id="ARBA00022989"/>
    </source>
</evidence>
<dbReference type="STRING" id="988480.A0A075AQH1"/>
<dbReference type="AlphaFoldDB" id="A0A075AQH1"/>
<comment type="subcellular location">
    <subcellularLocation>
        <location evidence="1">Membrane</location>
        <topology evidence="1">Multi-pass membrane protein</topology>
    </subcellularLocation>
</comment>
<gene>
    <name evidence="11" type="ORF">O9G_001312</name>
    <name evidence="12" type="ORF">ROZALSC1DRAFT_28518</name>
</gene>
<proteinExistence type="inferred from homology"/>
<evidence type="ECO:0000313" key="12">
    <source>
        <dbReference type="EMBL" id="RKP19937.1"/>
    </source>
</evidence>
<dbReference type="GO" id="GO:0016020">
    <property type="term" value="C:membrane"/>
    <property type="evidence" value="ECO:0007669"/>
    <property type="project" value="UniProtKB-SubCell"/>
</dbReference>
<feature type="repeat" description="Solcar" evidence="8">
    <location>
        <begin position="1"/>
        <end position="84"/>
    </location>
</feature>
<sequence>MEQFLAGVISGGTATLILHPLDLLKTRYQLNEKTRNTGIRNNIKNIYMQNGIINGLYRGLPANIMGSTFSWGLYFLGYEYLKKQVSNYRGQLSSIDYLFCSAVAGTCTASITNPFWMVKTRVCGQDYNNPNSYKSTLGTRFLIQILDAFRRIFVEEGVRGFYRGFLAGLLGVSHGAVHFMVYENLKKMRKKLRQTETPDTIEVMVMSLISKITASSTTYPYQVIRSRIQNRIDNEARIMTVAYNIYSKEGLLGFFKGLAPGILRVLPATCITFVLYERIIQALTK</sequence>
<evidence type="ECO:0000256" key="2">
    <source>
        <dbReference type="ARBA" id="ARBA00006375"/>
    </source>
</evidence>
<keyword evidence="13" id="KW-1185">Reference proteome</keyword>
<dbReference type="HOGENOM" id="CLU_015166_6_4_1"/>
<keyword evidence="4 8" id="KW-0812">Transmembrane</keyword>
<evidence type="ECO:0000313" key="14">
    <source>
        <dbReference type="Proteomes" id="UP000281549"/>
    </source>
</evidence>
<organism evidence="11 13">
    <name type="scientific">Rozella allomycis (strain CSF55)</name>
    <dbReference type="NCBI Taxonomy" id="988480"/>
    <lineage>
        <taxon>Eukaryota</taxon>
        <taxon>Fungi</taxon>
        <taxon>Fungi incertae sedis</taxon>
        <taxon>Cryptomycota</taxon>
        <taxon>Cryptomycota incertae sedis</taxon>
        <taxon>Rozella</taxon>
    </lineage>
</organism>
<dbReference type="InterPro" id="IPR023395">
    <property type="entry name" value="MCP_dom_sf"/>
</dbReference>
<dbReference type="Gene3D" id="1.50.40.10">
    <property type="entry name" value="Mitochondrial carrier domain"/>
    <property type="match status" value="2"/>
</dbReference>
<comment type="similarity">
    <text evidence="2 9">Belongs to the mitochondrial carrier (TC 2.A.29) family.</text>
</comment>
<evidence type="ECO:0000256" key="7">
    <source>
        <dbReference type="ARBA" id="ARBA00023136"/>
    </source>
</evidence>
<reference evidence="12" key="3">
    <citation type="submission" date="2018-08" db="EMBL/GenBank/DDBJ databases">
        <title>Leveraging single-cell genomics to expand the Fungal Tree of Life.</title>
        <authorList>
            <consortium name="DOE Joint Genome Institute"/>
            <person name="Ahrendt S.R."/>
            <person name="Quandt C.A."/>
            <person name="Ciobanu D."/>
            <person name="Clum A."/>
            <person name="Salamov A."/>
            <person name="Andreopoulos B."/>
            <person name="Cheng J.-F."/>
            <person name="Woyke T."/>
            <person name="Pelin A."/>
            <person name="Henrissat B."/>
            <person name="Reynolds N."/>
            <person name="Benny G.L."/>
            <person name="Smith M.E."/>
            <person name="James T.Y."/>
            <person name="Grigoriev I.V."/>
        </authorList>
    </citation>
    <scope>NUCLEOTIDE SEQUENCE</scope>
    <source>
        <strain evidence="12">CSF55</strain>
    </source>
</reference>
<keyword evidence="3 9" id="KW-0813">Transport</keyword>
<evidence type="ECO:0000256" key="1">
    <source>
        <dbReference type="ARBA" id="ARBA00004141"/>
    </source>
</evidence>
<accession>A0A075AQH1</accession>
<keyword evidence="7 8" id="KW-0472">Membrane</keyword>
<dbReference type="EMBL" id="ML005136">
    <property type="protein sequence ID" value="RKP19937.1"/>
    <property type="molecule type" value="Genomic_DNA"/>
</dbReference>
<evidence type="ECO:0000256" key="8">
    <source>
        <dbReference type="PROSITE-ProRule" id="PRU00282"/>
    </source>
</evidence>
<dbReference type="OMA" id="IVNPFWV"/>
<evidence type="ECO:0000313" key="13">
    <source>
        <dbReference type="Proteomes" id="UP000030755"/>
    </source>
</evidence>
<dbReference type="SUPFAM" id="SSF103506">
    <property type="entry name" value="Mitochondrial carrier"/>
    <property type="match status" value="1"/>
</dbReference>
<dbReference type="EMBL" id="KE561154">
    <property type="protein sequence ID" value="EPZ32410.1"/>
    <property type="molecule type" value="Genomic_DNA"/>
</dbReference>
<dbReference type="PANTHER" id="PTHR45683">
    <property type="entry name" value="MITOCHONDRIAL NICOTINAMIDE ADENINE DINUCLEOTIDE TRANSPORTER 1-RELATED-RELATED"/>
    <property type="match status" value="1"/>
</dbReference>
<dbReference type="GO" id="GO:0006862">
    <property type="term" value="P:nucleotide transport"/>
    <property type="evidence" value="ECO:0007669"/>
    <property type="project" value="InterPro"/>
</dbReference>
<evidence type="ECO:0000256" key="3">
    <source>
        <dbReference type="ARBA" id="ARBA00022448"/>
    </source>
</evidence>
<keyword evidence="6 10" id="KW-1133">Transmembrane helix</keyword>
<dbReference type="GO" id="GO:0055085">
    <property type="term" value="P:transmembrane transport"/>
    <property type="evidence" value="ECO:0007669"/>
    <property type="project" value="InterPro"/>
</dbReference>
<evidence type="ECO:0000256" key="9">
    <source>
        <dbReference type="RuleBase" id="RU000488"/>
    </source>
</evidence>
<keyword evidence="5" id="KW-0677">Repeat</keyword>
<dbReference type="OrthoDB" id="428293at2759"/>
<dbReference type="InterPro" id="IPR044712">
    <property type="entry name" value="SLC25A32-like"/>
</dbReference>
<evidence type="ECO:0000313" key="11">
    <source>
        <dbReference type="EMBL" id="EPZ32410.1"/>
    </source>
</evidence>